<evidence type="ECO:0000256" key="1">
    <source>
        <dbReference type="ARBA" id="ARBA00022741"/>
    </source>
</evidence>
<dbReference type="PROSITE" id="PS51192">
    <property type="entry name" value="HELICASE_ATP_BIND_1"/>
    <property type="match status" value="1"/>
</dbReference>
<dbReference type="InterPro" id="IPR000330">
    <property type="entry name" value="SNF2_N"/>
</dbReference>
<dbReference type="InterPro" id="IPR014001">
    <property type="entry name" value="Helicase_ATP-bd"/>
</dbReference>
<feature type="domain" description="Helicase ATP-binding" evidence="5">
    <location>
        <begin position="329"/>
        <end position="507"/>
    </location>
</feature>
<dbReference type="CDD" id="cd18008">
    <property type="entry name" value="DEXDc_SHPRH-like"/>
    <property type="match status" value="1"/>
</dbReference>
<keyword evidence="3" id="KW-0067">ATP-binding</keyword>
<dbReference type="PANTHER" id="PTHR45626:SF52">
    <property type="entry name" value="SINGLE-STRANDED DNA-DEPENDENT ATPASE (EUROFUNG)"/>
    <property type="match status" value="1"/>
</dbReference>
<dbReference type="InterPro" id="IPR038718">
    <property type="entry name" value="SNF2-like_sf"/>
</dbReference>
<dbReference type="GO" id="GO:0008094">
    <property type="term" value="F:ATP-dependent activity, acting on DNA"/>
    <property type="evidence" value="ECO:0007669"/>
    <property type="project" value="TreeGrafter"/>
</dbReference>
<feature type="domain" description="Helicase C-terminal" evidence="6">
    <location>
        <begin position="726"/>
        <end position="891"/>
    </location>
</feature>
<evidence type="ECO:0000256" key="2">
    <source>
        <dbReference type="ARBA" id="ARBA00022801"/>
    </source>
</evidence>
<dbReference type="SUPFAM" id="SSF52540">
    <property type="entry name" value="P-loop containing nucleoside triphosphate hydrolases"/>
    <property type="match status" value="2"/>
</dbReference>
<feature type="compositionally biased region" description="Polar residues" evidence="4">
    <location>
        <begin position="1"/>
        <end position="20"/>
    </location>
</feature>
<keyword evidence="1" id="KW-0547">Nucleotide-binding</keyword>
<dbReference type="InterPro" id="IPR001650">
    <property type="entry name" value="Helicase_C-like"/>
</dbReference>
<dbReference type="GO" id="GO:0006281">
    <property type="term" value="P:DNA repair"/>
    <property type="evidence" value="ECO:0007669"/>
    <property type="project" value="TreeGrafter"/>
</dbReference>
<dbReference type="SMART" id="SM00487">
    <property type="entry name" value="DEXDc"/>
    <property type="match status" value="1"/>
</dbReference>
<evidence type="ECO:0000256" key="3">
    <source>
        <dbReference type="ARBA" id="ARBA00022840"/>
    </source>
</evidence>
<evidence type="ECO:0000259" key="5">
    <source>
        <dbReference type="PROSITE" id="PS51192"/>
    </source>
</evidence>
<comment type="caution">
    <text evidence="7">The sequence shown here is derived from an EMBL/GenBank/DDBJ whole genome shotgun (WGS) entry which is preliminary data.</text>
</comment>
<dbReference type="CDD" id="cd18793">
    <property type="entry name" value="SF2_C_SNF"/>
    <property type="match status" value="1"/>
</dbReference>
<dbReference type="GO" id="GO:0005524">
    <property type="term" value="F:ATP binding"/>
    <property type="evidence" value="ECO:0007669"/>
    <property type="project" value="UniProtKB-KW"/>
</dbReference>
<dbReference type="EMBL" id="MU864958">
    <property type="protein sequence ID" value="KAK4463536.1"/>
    <property type="molecule type" value="Genomic_DNA"/>
</dbReference>
<sequence>MGDANETISAQRTKRSSTSDAQDDGLGKRVKYNNPLSGAPAPAPASGGEGENICYGMLIDDVVQLKWPPTSAQLTAIQTTYHSYGEAGSFVPLRVVLEDEVGRLAMGDGHVLGVSSNRTFRALNNVSKIMPGMTFQPLVYEAEWNEKLEFLMKQESSHGKVSVNMNVNLILSGPRCAATQVARILASEDRFLQDPIPGAINHPYENPQSLRLPDTQLLSKTEQSTAQLLQSIEGDQLADCDQIGINTKIRPATMDLQSFLGNFPTHDDLAHVSMGSCMITKLFSHQQKAVDFILRREQGQHIPDSGLWQKTITADNVECYQHKITGAKSPTAADCSGGIIADDMGLGKTLTMLSAILKSRDAANLFARNGGIQPEAAKSTIIVVPSELLLRTWAREISRHLYPETLRVSTYHGTERRNDDSTLPSYDMILTTYGTVMAEFRKRVGVLHSRTWYRLVLDEAHTIRNSSSKQFQAVSHISSHVRWCLSGTPIQNSLDDLGSLVRFLKVPILRDASAFRKHISIEQAPDRPSAEPFENLRLLLRSISLRRNRAVLPNMMNFVIEPAPLQFTTIEREQYVTLELTLKRLLSFAFKSQGNKSSRMKVMEALLRLRMFCNNGLEESHYDSFFTNHSKPDEILSLLQQSEEAICAFCSCDVLTINGPEDSDSGYLTRCFRVLCHGCSLKYQQTFGQANTSTCRLCEKDHGIAGLTIDDPSVATSNTLSRYPSKVEALVRDIENHYLSGKCVVFTYWKRTLDVVERALRDRNIKHCRIDGLVSPKRRNGILTEFQNREASRVLIMTFSTGGVGLNGLTVANRVHILEPQWNPAVENQAIGRLLRLDQSKRVTVVQYVMQKTIEESIQSQQHHKIQIAGGGFADDQDRRDIKYSHLKHLGKIMKMDDEQPTSTGPRADA</sequence>
<gene>
    <name evidence="7" type="ORF">QBC42DRAFT_265466</name>
</gene>
<dbReference type="GO" id="GO:0005634">
    <property type="term" value="C:nucleus"/>
    <property type="evidence" value="ECO:0007669"/>
    <property type="project" value="TreeGrafter"/>
</dbReference>
<keyword evidence="8" id="KW-1185">Reference proteome</keyword>
<dbReference type="Pfam" id="PF00271">
    <property type="entry name" value="Helicase_C"/>
    <property type="match status" value="1"/>
</dbReference>
<dbReference type="AlphaFoldDB" id="A0AAV9HWQ8"/>
<dbReference type="InterPro" id="IPR027417">
    <property type="entry name" value="P-loop_NTPase"/>
</dbReference>
<accession>A0AAV9HWQ8</accession>
<dbReference type="Proteomes" id="UP001321749">
    <property type="component" value="Unassembled WGS sequence"/>
</dbReference>
<dbReference type="SMART" id="SM00490">
    <property type="entry name" value="HELICc"/>
    <property type="match status" value="1"/>
</dbReference>
<dbReference type="PROSITE" id="PS51194">
    <property type="entry name" value="HELICASE_CTER"/>
    <property type="match status" value="1"/>
</dbReference>
<feature type="region of interest" description="Disordered" evidence="4">
    <location>
        <begin position="1"/>
        <end position="47"/>
    </location>
</feature>
<dbReference type="Pfam" id="PF00176">
    <property type="entry name" value="SNF2-rel_dom"/>
    <property type="match status" value="1"/>
</dbReference>
<name>A0AAV9HWQ8_9PEZI</name>
<reference evidence="7" key="1">
    <citation type="journal article" date="2023" name="Mol. Phylogenet. Evol.">
        <title>Genome-scale phylogeny and comparative genomics of the fungal order Sordariales.</title>
        <authorList>
            <person name="Hensen N."/>
            <person name="Bonometti L."/>
            <person name="Westerberg I."/>
            <person name="Brannstrom I.O."/>
            <person name="Guillou S."/>
            <person name="Cros-Aarteil S."/>
            <person name="Calhoun S."/>
            <person name="Haridas S."/>
            <person name="Kuo A."/>
            <person name="Mondo S."/>
            <person name="Pangilinan J."/>
            <person name="Riley R."/>
            <person name="LaButti K."/>
            <person name="Andreopoulos B."/>
            <person name="Lipzen A."/>
            <person name="Chen C."/>
            <person name="Yan M."/>
            <person name="Daum C."/>
            <person name="Ng V."/>
            <person name="Clum A."/>
            <person name="Steindorff A."/>
            <person name="Ohm R.A."/>
            <person name="Martin F."/>
            <person name="Silar P."/>
            <person name="Natvig D.O."/>
            <person name="Lalanne C."/>
            <person name="Gautier V."/>
            <person name="Ament-Velasquez S.L."/>
            <person name="Kruys A."/>
            <person name="Hutchinson M.I."/>
            <person name="Powell A.J."/>
            <person name="Barry K."/>
            <person name="Miller A.N."/>
            <person name="Grigoriev I.V."/>
            <person name="Debuchy R."/>
            <person name="Gladieux P."/>
            <person name="Hiltunen Thoren M."/>
            <person name="Johannesson H."/>
        </authorList>
    </citation>
    <scope>NUCLEOTIDE SEQUENCE</scope>
    <source>
        <strain evidence="7">PSN324</strain>
    </source>
</reference>
<dbReference type="Gene3D" id="3.40.50.300">
    <property type="entry name" value="P-loop containing nucleotide triphosphate hydrolases"/>
    <property type="match status" value="1"/>
</dbReference>
<dbReference type="Gene3D" id="3.40.50.10810">
    <property type="entry name" value="Tandem AAA-ATPase domain"/>
    <property type="match status" value="1"/>
</dbReference>
<dbReference type="GO" id="GO:0016787">
    <property type="term" value="F:hydrolase activity"/>
    <property type="evidence" value="ECO:0007669"/>
    <property type="project" value="UniProtKB-KW"/>
</dbReference>
<keyword evidence="2" id="KW-0378">Hydrolase</keyword>
<dbReference type="InterPro" id="IPR049730">
    <property type="entry name" value="SNF2/RAD54-like_C"/>
</dbReference>
<evidence type="ECO:0000259" key="6">
    <source>
        <dbReference type="PROSITE" id="PS51194"/>
    </source>
</evidence>
<organism evidence="7 8">
    <name type="scientific">Cladorrhinum samala</name>
    <dbReference type="NCBI Taxonomy" id="585594"/>
    <lineage>
        <taxon>Eukaryota</taxon>
        <taxon>Fungi</taxon>
        <taxon>Dikarya</taxon>
        <taxon>Ascomycota</taxon>
        <taxon>Pezizomycotina</taxon>
        <taxon>Sordariomycetes</taxon>
        <taxon>Sordariomycetidae</taxon>
        <taxon>Sordariales</taxon>
        <taxon>Podosporaceae</taxon>
        <taxon>Cladorrhinum</taxon>
    </lineage>
</organism>
<feature type="compositionally biased region" description="Low complexity" evidence="4">
    <location>
        <begin position="35"/>
        <end position="46"/>
    </location>
</feature>
<evidence type="ECO:0000313" key="8">
    <source>
        <dbReference type="Proteomes" id="UP001321749"/>
    </source>
</evidence>
<evidence type="ECO:0000256" key="4">
    <source>
        <dbReference type="SAM" id="MobiDB-lite"/>
    </source>
</evidence>
<reference evidence="7" key="2">
    <citation type="submission" date="2023-06" db="EMBL/GenBank/DDBJ databases">
        <authorList>
            <consortium name="Lawrence Berkeley National Laboratory"/>
            <person name="Mondo S.J."/>
            <person name="Hensen N."/>
            <person name="Bonometti L."/>
            <person name="Westerberg I."/>
            <person name="Brannstrom I.O."/>
            <person name="Guillou S."/>
            <person name="Cros-Aarteil S."/>
            <person name="Calhoun S."/>
            <person name="Haridas S."/>
            <person name="Kuo A."/>
            <person name="Pangilinan J."/>
            <person name="Riley R."/>
            <person name="Labutti K."/>
            <person name="Andreopoulos B."/>
            <person name="Lipzen A."/>
            <person name="Chen C."/>
            <person name="Yanf M."/>
            <person name="Daum C."/>
            <person name="Ng V."/>
            <person name="Clum A."/>
            <person name="Steindorff A."/>
            <person name="Ohm R."/>
            <person name="Martin F."/>
            <person name="Silar P."/>
            <person name="Natvig D."/>
            <person name="Lalanne C."/>
            <person name="Gautier V."/>
            <person name="Ament-Velasquez S.L."/>
            <person name="Kruys A."/>
            <person name="Hutchinson M.I."/>
            <person name="Powell A.J."/>
            <person name="Barry K."/>
            <person name="Miller A.N."/>
            <person name="Grigoriev I.V."/>
            <person name="Debuchy R."/>
            <person name="Gladieux P."/>
            <person name="Thoren M.H."/>
            <person name="Johannesson H."/>
        </authorList>
    </citation>
    <scope>NUCLEOTIDE SEQUENCE</scope>
    <source>
        <strain evidence="7">PSN324</strain>
    </source>
</reference>
<evidence type="ECO:0000313" key="7">
    <source>
        <dbReference type="EMBL" id="KAK4463536.1"/>
    </source>
</evidence>
<dbReference type="PANTHER" id="PTHR45626">
    <property type="entry name" value="TRANSCRIPTION TERMINATION FACTOR 2-RELATED"/>
    <property type="match status" value="1"/>
</dbReference>
<protein>
    <submittedName>
        <fullName evidence="7">SNF2 family N-terminal domain-containing protein</fullName>
    </submittedName>
</protein>
<dbReference type="InterPro" id="IPR050628">
    <property type="entry name" value="SNF2_RAD54_helicase_TF"/>
</dbReference>
<proteinExistence type="predicted"/>